<feature type="transmembrane region" description="Helical" evidence="13">
    <location>
        <begin position="380"/>
        <end position="398"/>
    </location>
</feature>
<evidence type="ECO:0000256" key="6">
    <source>
        <dbReference type="ARBA" id="ARBA00022692"/>
    </source>
</evidence>
<evidence type="ECO:0000256" key="4">
    <source>
        <dbReference type="ARBA" id="ARBA00012886"/>
    </source>
</evidence>
<feature type="active site" description="Nucleophile" evidence="11 12">
    <location>
        <position position="123"/>
    </location>
</feature>
<evidence type="ECO:0000256" key="1">
    <source>
        <dbReference type="ARBA" id="ARBA00004239"/>
    </source>
</evidence>
<evidence type="ECO:0000313" key="16">
    <source>
        <dbReference type="EMBL" id="CAD7644618.1"/>
    </source>
</evidence>
<evidence type="ECO:0000256" key="7">
    <source>
        <dbReference type="ARBA" id="ARBA00022729"/>
    </source>
</evidence>
<protein>
    <recommendedName>
        <fullName evidence="4 12">folate gamma-glutamyl hydrolase</fullName>
        <ecNumber evidence="4 12">3.4.19.9</ecNumber>
    </recommendedName>
</protein>
<feature type="transmembrane region" description="Helical" evidence="13">
    <location>
        <begin position="419"/>
        <end position="439"/>
    </location>
</feature>
<dbReference type="GO" id="GO:0005576">
    <property type="term" value="C:extracellular region"/>
    <property type="evidence" value="ECO:0007669"/>
    <property type="project" value="UniProtKB-SubCell"/>
</dbReference>
<keyword evidence="6 13" id="KW-0812">Transmembrane</keyword>
<evidence type="ECO:0000256" key="2">
    <source>
        <dbReference type="ARBA" id="ARBA00004370"/>
    </source>
</evidence>
<dbReference type="InterPro" id="IPR013057">
    <property type="entry name" value="AA_transpt_TM"/>
</dbReference>
<reference evidence="16" key="1">
    <citation type="submission" date="2020-11" db="EMBL/GenBank/DDBJ databases">
        <authorList>
            <person name="Tran Van P."/>
        </authorList>
    </citation>
    <scope>NUCLEOTIDE SEQUENCE</scope>
</reference>
<dbReference type="PANTHER" id="PTHR11315">
    <property type="entry name" value="PROTEASE FAMILY C26 GAMMA-GLUTAMYL HYDROLASE"/>
    <property type="match status" value="1"/>
</dbReference>
<dbReference type="Pfam" id="PF01490">
    <property type="entry name" value="Aa_trans"/>
    <property type="match status" value="1"/>
</dbReference>
<evidence type="ECO:0000256" key="12">
    <source>
        <dbReference type="PROSITE-ProRule" id="PRU00607"/>
    </source>
</evidence>
<dbReference type="EMBL" id="CAJPVJ010001745">
    <property type="protein sequence ID" value="CAG2165230.1"/>
    <property type="molecule type" value="Genomic_DNA"/>
</dbReference>
<dbReference type="PROSITE" id="PS51275">
    <property type="entry name" value="PEPTIDASE_C26_GGH"/>
    <property type="match status" value="1"/>
</dbReference>
<feature type="active site" description="Proton donor" evidence="11">
    <location>
        <position position="235"/>
    </location>
</feature>
<dbReference type="Gene3D" id="3.40.50.880">
    <property type="match status" value="1"/>
</dbReference>
<feature type="transmembrane region" description="Helical" evidence="13">
    <location>
        <begin position="640"/>
        <end position="664"/>
    </location>
</feature>
<dbReference type="GO" id="GO:0046900">
    <property type="term" value="P:tetrahydrofolylpolyglutamate metabolic process"/>
    <property type="evidence" value="ECO:0007669"/>
    <property type="project" value="TreeGrafter"/>
</dbReference>
<feature type="transmembrane region" description="Helical" evidence="13">
    <location>
        <begin position="701"/>
        <end position="724"/>
    </location>
</feature>
<feature type="transmembrane region" description="Helical" evidence="13">
    <location>
        <begin position="451"/>
        <end position="469"/>
    </location>
</feature>
<keyword evidence="7 14" id="KW-0732">Signal</keyword>
<dbReference type="OrthoDB" id="438545at2759"/>
<evidence type="ECO:0000259" key="15">
    <source>
        <dbReference type="Pfam" id="PF01490"/>
    </source>
</evidence>
<comment type="similarity">
    <text evidence="3">Belongs to the peptidase C26 family.</text>
</comment>
<dbReference type="Proteomes" id="UP000728032">
    <property type="component" value="Unassembled WGS sequence"/>
</dbReference>
<keyword evidence="10 13" id="KW-0472">Membrane</keyword>
<dbReference type="EC" id="3.4.19.9" evidence="4 12"/>
<dbReference type="InterPro" id="IPR029062">
    <property type="entry name" value="Class_I_gatase-like"/>
</dbReference>
<sequence>MVSMNWSLCVLLAVTLYQPSRALTDRPLVGILAQEYWHTGSVNQSYIAASYVKFVESAGARVVPVMINETDEYYKTIVDETNGLLIPGGGQDLHTSGFANAGRALLKYAQANLTRHYPIWSTCLGFELISQLMSNTTALGDCDTDDVSLPLNMTPGFMDSRLFSGADPTIVNILTEEAVTYNHHKRCLTLEAYQASDLKNKFKILSTNTDGKGVEFVSTWESVSGDPPIYGVQWHPEKNAYEYDYNIEYNENSSLLPQRSRGFSQSLASTIQQSIDSSNIWKYRNYNNNNTNDIKKQGAGWIMAAFLLVNAALGAGLLNYPVAYDRLGGVGISTIIQLIMLLLLASTMVILVYCADLNGVSTYHEVLECMCGHTVRQTSALSIMITCFGICVTFLIIIGDQFDRIFATFFGSKFCEHWYLNRVFTIVFTTVVTVWPMSYFKRLDFLKHTNLLGVFATFYVIFLNVYEYYRLDVKPGPIRTYPSSIMSFLAALPVVCFAYQTHEIVVPVYACLSHRTTTTFMKSTGLALSVLFVVYCISGTFGYYTFGGTVAPDVMQMYNASDPIVSAGIVALIVKMITTYPPVIFCGRDTFVGLFCKHPEPIQLDEPYDSVEYWRRVFITSTWNILALILALVIPNITIAIGFLGSLAACNVFVFPGLCMTALAKRRQSESRALAPVCHQPSTSSICNEATGAMKCWPRVLFIYGVFVIITGVLMFFVIIYQVINDLSADVTHHLLCQ</sequence>
<gene>
    <name evidence="16" type="ORF">ONB1V03_LOCUS4775</name>
</gene>
<feature type="chain" id="PRO_5035592280" description="folate gamma-glutamyl hydrolase" evidence="14">
    <location>
        <begin position="23"/>
        <end position="738"/>
    </location>
</feature>
<dbReference type="GO" id="GO:0034722">
    <property type="term" value="F:gamma-glutamyl-peptidase activity"/>
    <property type="evidence" value="ECO:0007669"/>
    <property type="project" value="UniProtKB-UniRule"/>
</dbReference>
<feature type="transmembrane region" description="Helical" evidence="13">
    <location>
        <begin position="564"/>
        <end position="585"/>
    </location>
</feature>
<comment type="subcellular location">
    <subcellularLocation>
        <location evidence="2">Membrane</location>
    </subcellularLocation>
    <subcellularLocation>
        <location evidence="1">Secreted</location>
        <location evidence="1">Extracellular space</location>
    </subcellularLocation>
</comment>
<feature type="transmembrane region" description="Helical" evidence="13">
    <location>
        <begin position="298"/>
        <end position="318"/>
    </location>
</feature>
<dbReference type="AlphaFoldDB" id="A0A7R9LP74"/>
<feature type="signal peptide" evidence="14">
    <location>
        <begin position="1"/>
        <end position="22"/>
    </location>
</feature>
<evidence type="ECO:0000313" key="17">
    <source>
        <dbReference type="Proteomes" id="UP000728032"/>
    </source>
</evidence>
<evidence type="ECO:0000256" key="5">
    <source>
        <dbReference type="ARBA" id="ARBA00022525"/>
    </source>
</evidence>
<keyword evidence="17" id="KW-1185">Reference proteome</keyword>
<evidence type="ECO:0000256" key="13">
    <source>
        <dbReference type="SAM" id="Phobius"/>
    </source>
</evidence>
<organism evidence="16">
    <name type="scientific">Oppiella nova</name>
    <dbReference type="NCBI Taxonomy" id="334625"/>
    <lineage>
        <taxon>Eukaryota</taxon>
        <taxon>Metazoa</taxon>
        <taxon>Ecdysozoa</taxon>
        <taxon>Arthropoda</taxon>
        <taxon>Chelicerata</taxon>
        <taxon>Arachnida</taxon>
        <taxon>Acari</taxon>
        <taxon>Acariformes</taxon>
        <taxon>Sarcoptiformes</taxon>
        <taxon>Oribatida</taxon>
        <taxon>Brachypylina</taxon>
        <taxon>Oppioidea</taxon>
        <taxon>Oppiidae</taxon>
        <taxon>Oppiella</taxon>
    </lineage>
</organism>
<dbReference type="GO" id="GO:0005773">
    <property type="term" value="C:vacuole"/>
    <property type="evidence" value="ECO:0007669"/>
    <property type="project" value="TreeGrafter"/>
</dbReference>
<accession>A0A7R9LP74</accession>
<feature type="transmembrane region" description="Helical" evidence="13">
    <location>
        <begin position="617"/>
        <end position="634"/>
    </location>
</feature>
<evidence type="ECO:0000256" key="14">
    <source>
        <dbReference type="SAM" id="SignalP"/>
    </source>
</evidence>
<dbReference type="SUPFAM" id="SSF52317">
    <property type="entry name" value="Class I glutamine amidotransferase-like"/>
    <property type="match status" value="1"/>
</dbReference>
<comment type="catalytic activity">
    <reaction evidence="12">
        <text>(6S)-5,6,7,8-tetrahydrofolyl-(gamma-L-Glu)(n) + (n-1) H2O = (6S)-5,6,7,8-tetrahydrofolate + (n-1) L-glutamate</text>
        <dbReference type="Rhea" id="RHEA:56784"/>
        <dbReference type="Rhea" id="RHEA-COMP:14738"/>
        <dbReference type="ChEBI" id="CHEBI:15377"/>
        <dbReference type="ChEBI" id="CHEBI:29985"/>
        <dbReference type="ChEBI" id="CHEBI:57453"/>
        <dbReference type="ChEBI" id="CHEBI:141005"/>
        <dbReference type="EC" id="3.4.19.9"/>
    </reaction>
</comment>
<feature type="domain" description="Amino acid transporter transmembrane" evidence="15">
    <location>
        <begin position="298"/>
        <end position="670"/>
    </location>
</feature>
<dbReference type="Pfam" id="PF07722">
    <property type="entry name" value="Peptidase_C26"/>
    <property type="match status" value="1"/>
</dbReference>
<dbReference type="InterPro" id="IPR015527">
    <property type="entry name" value="Pept_C26_g-glut_hydrolase"/>
</dbReference>
<keyword evidence="8 12" id="KW-0378">Hydrolase</keyword>
<evidence type="ECO:0000256" key="8">
    <source>
        <dbReference type="ARBA" id="ARBA00022801"/>
    </source>
</evidence>
<feature type="transmembrane region" description="Helical" evidence="13">
    <location>
        <begin position="330"/>
        <end position="353"/>
    </location>
</feature>
<dbReference type="PROSITE" id="PS51273">
    <property type="entry name" value="GATASE_TYPE_1"/>
    <property type="match status" value="1"/>
</dbReference>
<feature type="active site" evidence="12">
    <location>
        <position position="235"/>
    </location>
</feature>
<dbReference type="GO" id="GO:0016020">
    <property type="term" value="C:membrane"/>
    <property type="evidence" value="ECO:0007669"/>
    <property type="project" value="UniProtKB-SubCell"/>
</dbReference>
<dbReference type="PANTHER" id="PTHR11315:SF0">
    <property type="entry name" value="FOLATE GAMMA-GLUTAMYL HYDROLASE"/>
    <property type="match status" value="1"/>
</dbReference>
<feature type="transmembrane region" description="Helical" evidence="13">
    <location>
        <begin position="525"/>
        <end position="544"/>
    </location>
</feature>
<dbReference type="EMBL" id="OC916570">
    <property type="protein sequence ID" value="CAD7644618.1"/>
    <property type="molecule type" value="Genomic_DNA"/>
</dbReference>
<keyword evidence="5" id="KW-0964">Secreted</keyword>
<evidence type="ECO:0000256" key="10">
    <source>
        <dbReference type="ARBA" id="ARBA00023136"/>
    </source>
</evidence>
<evidence type="ECO:0000256" key="3">
    <source>
        <dbReference type="ARBA" id="ARBA00011083"/>
    </source>
</evidence>
<name>A0A7R9LP74_9ACAR</name>
<evidence type="ECO:0000256" key="9">
    <source>
        <dbReference type="ARBA" id="ARBA00022989"/>
    </source>
</evidence>
<proteinExistence type="inferred from homology"/>
<keyword evidence="9 13" id="KW-1133">Transmembrane helix</keyword>
<evidence type="ECO:0000256" key="11">
    <source>
        <dbReference type="PIRSR" id="PIRSR615527-1"/>
    </source>
</evidence>
<dbReference type="InterPro" id="IPR011697">
    <property type="entry name" value="Peptidase_C26"/>
</dbReference>